<organism evidence="1 2">
    <name type="scientific">Flavobacterium anhuiense</name>
    <dbReference type="NCBI Taxonomy" id="459526"/>
    <lineage>
        <taxon>Bacteria</taxon>
        <taxon>Pseudomonadati</taxon>
        <taxon>Bacteroidota</taxon>
        <taxon>Flavobacteriia</taxon>
        <taxon>Flavobacteriales</taxon>
        <taxon>Flavobacteriaceae</taxon>
        <taxon>Flavobacterium</taxon>
    </lineage>
</organism>
<evidence type="ECO:0000313" key="1">
    <source>
        <dbReference type="EMBL" id="AOC96575.1"/>
    </source>
</evidence>
<dbReference type="Proteomes" id="UP000093276">
    <property type="component" value="Chromosome"/>
</dbReference>
<dbReference type="EMBL" id="CP016907">
    <property type="protein sequence ID" value="AOC96575.1"/>
    <property type="molecule type" value="Genomic_DNA"/>
</dbReference>
<dbReference type="KEGG" id="fjg:BB050_03486"/>
<evidence type="ECO:0000313" key="2">
    <source>
        <dbReference type="Proteomes" id="UP000093276"/>
    </source>
</evidence>
<accession>A0AAC9D2T7</accession>
<reference evidence="1 2" key="1">
    <citation type="submission" date="2016-08" db="EMBL/GenBank/DDBJ databases">
        <title>Complete genome sequence of Flavobacterium johnsoniae strain GSE09, a volatile-producing biocontrol agent isolated from cucumber (Cucumis sativus).</title>
        <authorList>
            <person name="Jeong J.-J."/>
            <person name="Oh J.Y."/>
            <person name="Jim Y.J."/>
            <person name="Sang M.K."/>
            <person name="Kim K.D."/>
        </authorList>
    </citation>
    <scope>NUCLEOTIDE SEQUENCE [LARGE SCALE GENOMIC DNA]</scope>
    <source>
        <strain evidence="1 2">GSE09</strain>
    </source>
</reference>
<proteinExistence type="predicted"/>
<gene>
    <name evidence="1" type="ORF">BB050_03486</name>
</gene>
<protein>
    <submittedName>
        <fullName evidence="1">Uncharacterized protein</fullName>
    </submittedName>
</protein>
<name>A0AAC9D2T7_9FLAO</name>
<dbReference type="AlphaFoldDB" id="A0AAC9D2T7"/>
<sequence>MIYKKFILLSSFFLFVHVLQKQQSLVSYSDANQEIAGIYVLTSCENSRFKIKIEKKVGEYSFLIFDRNKIISKGKVGKHNEDDTLYLNFGKIDGIYDTDTIQIQNYGNAMNEYVHFTQCDEKYLTFIKSK</sequence>